<keyword evidence="1" id="KW-0812">Transmembrane</keyword>
<gene>
    <name evidence="2" type="ORF">AOC36_00320</name>
</gene>
<keyword evidence="3" id="KW-1185">Reference proteome</keyword>
<keyword evidence="1" id="KW-0472">Membrane</keyword>
<reference evidence="2 3" key="1">
    <citation type="submission" date="2015-10" db="EMBL/GenBank/DDBJ databases">
        <title>Erysipelothrix larvae sp. LV19 isolated from the larval gut of the rhinoceros beetle, Trypoxylus dichotomus.</title>
        <authorList>
            <person name="Lim S."/>
            <person name="Kim B.-C."/>
        </authorList>
    </citation>
    <scope>NUCLEOTIDE SEQUENCE [LARGE SCALE GENOMIC DNA]</scope>
    <source>
        <strain evidence="2 3">LV19</strain>
    </source>
</reference>
<keyword evidence="1" id="KW-1133">Transmembrane helix</keyword>
<dbReference type="EMBL" id="CP013213">
    <property type="protein sequence ID" value="AMC92491.1"/>
    <property type="molecule type" value="Genomic_DNA"/>
</dbReference>
<evidence type="ECO:0000256" key="1">
    <source>
        <dbReference type="SAM" id="Phobius"/>
    </source>
</evidence>
<feature type="transmembrane region" description="Helical" evidence="1">
    <location>
        <begin position="6"/>
        <end position="39"/>
    </location>
</feature>
<dbReference type="Proteomes" id="UP000063781">
    <property type="component" value="Chromosome"/>
</dbReference>
<feature type="transmembrane region" description="Helical" evidence="1">
    <location>
        <begin position="125"/>
        <end position="142"/>
    </location>
</feature>
<dbReference type="RefSeq" id="WP_067629770.1">
    <property type="nucleotide sequence ID" value="NZ_CP013213.1"/>
</dbReference>
<protein>
    <submittedName>
        <fullName evidence="2">Uncharacterized protein</fullName>
    </submittedName>
</protein>
<dbReference type="KEGG" id="erl:AOC36_00320"/>
<feature type="transmembrane region" description="Helical" evidence="1">
    <location>
        <begin position="148"/>
        <end position="168"/>
    </location>
</feature>
<evidence type="ECO:0000313" key="3">
    <source>
        <dbReference type="Proteomes" id="UP000063781"/>
    </source>
</evidence>
<sequence>MLKILIGYILMLGIFPSTYFTGIFVYLLYGRVIGALLLYFGLKGHKDKSRYFSDVLELTLLLSIATFLFVTIEIIDVSLFSNLLITSLRVLIDLVFFFVTYRLILGVREIEQQQSLLRFSDKVLLAFYYMTILYLAQLIFSFEPLHTAIAIGYTLCKLFFIYRIVTVWQHYKSLVS</sequence>
<proteinExistence type="predicted"/>
<evidence type="ECO:0000313" key="2">
    <source>
        <dbReference type="EMBL" id="AMC92491.1"/>
    </source>
</evidence>
<feature type="transmembrane region" description="Helical" evidence="1">
    <location>
        <begin position="51"/>
        <end position="72"/>
    </location>
</feature>
<name>A0A109UGF1_9FIRM</name>
<feature type="transmembrane region" description="Helical" evidence="1">
    <location>
        <begin position="84"/>
        <end position="104"/>
    </location>
</feature>
<accession>A0A109UGF1</accession>
<dbReference type="AlphaFoldDB" id="A0A109UGF1"/>
<organism evidence="2 3">
    <name type="scientific">Erysipelothrix larvae</name>
    <dbReference type="NCBI Taxonomy" id="1514105"/>
    <lineage>
        <taxon>Bacteria</taxon>
        <taxon>Bacillati</taxon>
        <taxon>Bacillota</taxon>
        <taxon>Erysipelotrichia</taxon>
        <taxon>Erysipelotrichales</taxon>
        <taxon>Erysipelotrichaceae</taxon>
        <taxon>Erysipelothrix</taxon>
    </lineage>
</organism>